<dbReference type="eggNOG" id="COG0635">
    <property type="taxonomic scope" value="Bacteria"/>
</dbReference>
<dbReference type="CDD" id="cd01335">
    <property type="entry name" value="Radical_SAM"/>
    <property type="match status" value="1"/>
</dbReference>
<sequence length="496" mass="56224">MSVRRSLPNPVRAQSERLMRIADRHHNIVKGPVVIALVIWYLVPMDIRKIRLEIKQRHQGRMNFMTSTDLIALEPFEICTIRPPTENASLTFRLTRNCYWNKCRFCPVYKMGAVFSRRSLDEVLRDIERAKALDDLMREQGIGSPKYTQSDYSKLPGLADEILQVAKKAGHDVQTRRAAAELSADVDPRLAWFFSWFNDQPSLQDSLAHVLTWRLAGGETCFLGDADGLILKPEFLATVVNEIKSRFPSIKRFTVYGRTRTAARQRSLADLRAMAAAGLNRVHFGVESGSDRVLAFMNKGESSAEHVEGCLKIKEAGLSCSVYIMPGLGGTELSEEHATETARVINAAAPDFVRLRTLEIFPQTPLEKALKDGEFEECPEEQIIRELRIMISGIHVKTELLSDSASNLLDLYGKLPEDRGRFLKIIDDYLALSDRNKRIFSFNARLQSFLGQYGGLPEDLYETLSPYLREEGIDMRSCPDDILENIIRAIRSRLMP</sequence>
<dbReference type="AlphaFoldDB" id="Q2LW49"/>
<evidence type="ECO:0000256" key="5">
    <source>
        <dbReference type="ARBA" id="ARBA00023014"/>
    </source>
</evidence>
<dbReference type="PANTHER" id="PTHR43409">
    <property type="entry name" value="ANAEROBIC MAGNESIUM-PROTOPORPHYRIN IX MONOMETHYL ESTER CYCLASE-RELATED"/>
    <property type="match status" value="1"/>
</dbReference>
<keyword evidence="4" id="KW-0408">Iron</keyword>
<keyword evidence="9" id="KW-1185">Reference proteome</keyword>
<dbReference type="InterPro" id="IPR051198">
    <property type="entry name" value="BchE-like"/>
</dbReference>
<dbReference type="EMBL" id="CP000252">
    <property type="protein sequence ID" value="ABC78305.1"/>
    <property type="molecule type" value="Genomic_DNA"/>
</dbReference>
<dbReference type="STRING" id="56780.SYN_02511"/>
<accession>Q2LW49</accession>
<dbReference type="GO" id="GO:0016491">
    <property type="term" value="F:oxidoreductase activity"/>
    <property type="evidence" value="ECO:0007669"/>
    <property type="project" value="UniProtKB-KW"/>
</dbReference>
<keyword evidence="2" id="KW-0949">S-adenosyl-L-methionine</keyword>
<evidence type="ECO:0000313" key="8">
    <source>
        <dbReference type="EMBL" id="ABC78305.1"/>
    </source>
</evidence>
<keyword evidence="6" id="KW-0812">Transmembrane</keyword>
<keyword evidence="6" id="KW-0472">Membrane</keyword>
<dbReference type="Pfam" id="PF04055">
    <property type="entry name" value="Radical_SAM"/>
    <property type="match status" value="1"/>
</dbReference>
<evidence type="ECO:0000259" key="7">
    <source>
        <dbReference type="PROSITE" id="PS51918"/>
    </source>
</evidence>
<dbReference type="SMART" id="SM00729">
    <property type="entry name" value="Elp3"/>
    <property type="match status" value="1"/>
</dbReference>
<organism evidence="8 9">
    <name type="scientific">Syntrophus aciditrophicus (strain SB)</name>
    <dbReference type="NCBI Taxonomy" id="56780"/>
    <lineage>
        <taxon>Bacteria</taxon>
        <taxon>Pseudomonadati</taxon>
        <taxon>Thermodesulfobacteriota</taxon>
        <taxon>Syntrophia</taxon>
        <taxon>Syntrophales</taxon>
        <taxon>Syntrophaceae</taxon>
        <taxon>Syntrophus</taxon>
    </lineage>
</organism>
<dbReference type="InParanoid" id="Q2LW49"/>
<protein>
    <submittedName>
        <fullName evidence="8">Coproporphyrinogen oxidase (NAD)</fullName>
        <ecNumber evidence="8">1.3.1.-</ecNumber>
    </submittedName>
</protein>
<dbReference type="EC" id="1.3.1.-" evidence="8"/>
<dbReference type="eggNOG" id="COG1032">
    <property type="taxonomic scope" value="Bacteria"/>
</dbReference>
<dbReference type="SFLD" id="SFLDG01095">
    <property type="entry name" value="Uncharacterised_Radical_SAM_Su"/>
    <property type="match status" value="1"/>
</dbReference>
<dbReference type="HOGENOM" id="CLU_044464_1_1_7"/>
<dbReference type="InterPro" id="IPR006638">
    <property type="entry name" value="Elp3/MiaA/NifB-like_rSAM"/>
</dbReference>
<dbReference type="PANTHER" id="PTHR43409:SF4">
    <property type="entry name" value="RADICAL SAM SUPERFAMILY PROTEIN"/>
    <property type="match status" value="1"/>
</dbReference>
<evidence type="ECO:0000256" key="4">
    <source>
        <dbReference type="ARBA" id="ARBA00023004"/>
    </source>
</evidence>
<dbReference type="InterPro" id="IPR013785">
    <property type="entry name" value="Aldolase_TIM"/>
</dbReference>
<evidence type="ECO:0000256" key="1">
    <source>
        <dbReference type="ARBA" id="ARBA00001966"/>
    </source>
</evidence>
<feature type="domain" description="Radical SAM core" evidence="7">
    <location>
        <begin position="84"/>
        <end position="397"/>
    </location>
</feature>
<keyword evidence="3" id="KW-0479">Metal-binding</keyword>
<keyword evidence="5" id="KW-0411">Iron-sulfur</keyword>
<dbReference type="Gene3D" id="3.20.20.70">
    <property type="entry name" value="Aldolase class I"/>
    <property type="match status" value="1"/>
</dbReference>
<dbReference type="SFLD" id="SFLDS00029">
    <property type="entry name" value="Radical_SAM"/>
    <property type="match status" value="1"/>
</dbReference>
<dbReference type="InterPro" id="IPR007197">
    <property type="entry name" value="rSAM"/>
</dbReference>
<dbReference type="Proteomes" id="UP000001933">
    <property type="component" value="Chromosome"/>
</dbReference>
<evidence type="ECO:0000256" key="2">
    <source>
        <dbReference type="ARBA" id="ARBA00022691"/>
    </source>
</evidence>
<dbReference type="SUPFAM" id="SSF102114">
    <property type="entry name" value="Radical SAM enzymes"/>
    <property type="match status" value="1"/>
</dbReference>
<keyword evidence="8" id="KW-0560">Oxidoreductase</keyword>
<evidence type="ECO:0000313" key="9">
    <source>
        <dbReference type="Proteomes" id="UP000001933"/>
    </source>
</evidence>
<dbReference type="GO" id="GO:0051536">
    <property type="term" value="F:iron-sulfur cluster binding"/>
    <property type="evidence" value="ECO:0007669"/>
    <property type="project" value="UniProtKB-KW"/>
</dbReference>
<comment type="cofactor">
    <cofactor evidence="1">
        <name>[4Fe-4S] cluster</name>
        <dbReference type="ChEBI" id="CHEBI:49883"/>
    </cofactor>
</comment>
<evidence type="ECO:0000256" key="6">
    <source>
        <dbReference type="SAM" id="Phobius"/>
    </source>
</evidence>
<gene>
    <name evidence="8" type="ORF">SYN_02511</name>
</gene>
<name>Q2LW49_SYNAS</name>
<dbReference type="InterPro" id="IPR058240">
    <property type="entry name" value="rSAM_sf"/>
</dbReference>
<dbReference type="KEGG" id="sat:SYN_02511"/>
<proteinExistence type="predicted"/>
<reference evidence="8 9" key="1">
    <citation type="journal article" date="2007" name="Proc. Natl. Acad. Sci. U.S.A.">
        <title>The genome of Syntrophus aciditrophicus: life at the thermodynamic limit of microbial growth.</title>
        <authorList>
            <person name="McInerney M.J."/>
            <person name="Rohlin L."/>
            <person name="Mouttaki H."/>
            <person name="Kim U."/>
            <person name="Krupp R.S."/>
            <person name="Rios-Hernandez L."/>
            <person name="Sieber J."/>
            <person name="Struchtemeyer C.G."/>
            <person name="Bhattacharyya A."/>
            <person name="Campbell J.W."/>
            <person name="Gunsalus R.P."/>
        </authorList>
    </citation>
    <scope>NUCLEOTIDE SEQUENCE [LARGE SCALE GENOMIC DNA]</scope>
    <source>
        <strain evidence="8 9">SB</strain>
    </source>
</reference>
<dbReference type="PROSITE" id="PS51918">
    <property type="entry name" value="RADICAL_SAM"/>
    <property type="match status" value="1"/>
</dbReference>
<dbReference type="GO" id="GO:0046872">
    <property type="term" value="F:metal ion binding"/>
    <property type="evidence" value="ECO:0007669"/>
    <property type="project" value="UniProtKB-KW"/>
</dbReference>
<evidence type="ECO:0000256" key="3">
    <source>
        <dbReference type="ARBA" id="ARBA00022723"/>
    </source>
</evidence>
<keyword evidence="6" id="KW-1133">Transmembrane helix</keyword>
<feature type="transmembrane region" description="Helical" evidence="6">
    <location>
        <begin position="27"/>
        <end position="43"/>
    </location>
</feature>